<dbReference type="Proteomes" id="UP000233398">
    <property type="component" value="Unassembled WGS sequence"/>
</dbReference>
<evidence type="ECO:0000256" key="1">
    <source>
        <dbReference type="ARBA" id="ARBA00004903"/>
    </source>
</evidence>
<dbReference type="Gene3D" id="3.40.430.10">
    <property type="entry name" value="Dihydrofolate Reductase, subunit A"/>
    <property type="match status" value="1"/>
</dbReference>
<dbReference type="GO" id="GO:0005829">
    <property type="term" value="C:cytosol"/>
    <property type="evidence" value="ECO:0007669"/>
    <property type="project" value="TreeGrafter"/>
</dbReference>
<reference evidence="11 12" key="1">
    <citation type="submission" date="2017-11" db="EMBL/GenBank/DDBJ databases">
        <title>Rhodohalobacter 15182 sp. nov., isolated from a salt lake.</title>
        <authorList>
            <person name="Han S."/>
        </authorList>
    </citation>
    <scope>NUCLEOTIDE SEQUENCE [LARGE SCALE GENOMIC DNA]</scope>
    <source>
        <strain evidence="11 12">15182</strain>
    </source>
</reference>
<evidence type="ECO:0000259" key="10">
    <source>
        <dbReference type="PROSITE" id="PS51330"/>
    </source>
</evidence>
<feature type="domain" description="DHFR" evidence="10">
    <location>
        <begin position="2"/>
        <end position="156"/>
    </location>
</feature>
<dbReference type="InterPro" id="IPR012259">
    <property type="entry name" value="DHFR"/>
</dbReference>
<dbReference type="InterPro" id="IPR024072">
    <property type="entry name" value="DHFR-like_dom_sf"/>
</dbReference>
<comment type="function">
    <text evidence="7 8">Key enzyme in folate metabolism. Catalyzes an essential reaction for de novo glycine and purine synthesis, and for DNA precursor synthesis.</text>
</comment>
<dbReference type="EMBL" id="PISP01000001">
    <property type="protein sequence ID" value="PKD44712.1"/>
    <property type="molecule type" value="Genomic_DNA"/>
</dbReference>
<comment type="similarity">
    <text evidence="2 8 9">Belongs to the dihydrofolate reductase family.</text>
</comment>
<dbReference type="PROSITE" id="PS51330">
    <property type="entry name" value="DHFR_2"/>
    <property type="match status" value="1"/>
</dbReference>
<dbReference type="EC" id="1.5.1.3" evidence="3 8"/>
<protein>
    <recommendedName>
        <fullName evidence="3 8">Dihydrofolate reductase</fullName>
        <ecNumber evidence="3 8">1.5.1.3</ecNumber>
    </recommendedName>
</protein>
<evidence type="ECO:0000256" key="4">
    <source>
        <dbReference type="ARBA" id="ARBA00022563"/>
    </source>
</evidence>
<evidence type="ECO:0000256" key="2">
    <source>
        <dbReference type="ARBA" id="ARBA00009539"/>
    </source>
</evidence>
<proteinExistence type="inferred from homology"/>
<dbReference type="GO" id="GO:0046654">
    <property type="term" value="P:tetrahydrofolate biosynthetic process"/>
    <property type="evidence" value="ECO:0007669"/>
    <property type="project" value="UniProtKB-UniPathway"/>
</dbReference>
<keyword evidence="4 8" id="KW-0554">One-carbon metabolism</keyword>
<dbReference type="PROSITE" id="PS00075">
    <property type="entry name" value="DHFR_1"/>
    <property type="match status" value="1"/>
</dbReference>
<dbReference type="PANTHER" id="PTHR48069:SF3">
    <property type="entry name" value="DIHYDROFOLATE REDUCTASE"/>
    <property type="match status" value="1"/>
</dbReference>
<dbReference type="PANTHER" id="PTHR48069">
    <property type="entry name" value="DIHYDROFOLATE REDUCTASE"/>
    <property type="match status" value="1"/>
</dbReference>
<dbReference type="AlphaFoldDB" id="A0A2N0VKK8"/>
<evidence type="ECO:0000256" key="3">
    <source>
        <dbReference type="ARBA" id="ARBA00012856"/>
    </source>
</evidence>
<dbReference type="GO" id="GO:0006730">
    <property type="term" value="P:one-carbon metabolic process"/>
    <property type="evidence" value="ECO:0007669"/>
    <property type="project" value="UniProtKB-KW"/>
</dbReference>
<dbReference type="GO" id="GO:0050661">
    <property type="term" value="F:NADP binding"/>
    <property type="evidence" value="ECO:0007669"/>
    <property type="project" value="InterPro"/>
</dbReference>
<dbReference type="InterPro" id="IPR017925">
    <property type="entry name" value="DHFR_CS"/>
</dbReference>
<name>A0A2N0VKK8_9BACT</name>
<evidence type="ECO:0000313" key="12">
    <source>
        <dbReference type="Proteomes" id="UP000233398"/>
    </source>
</evidence>
<gene>
    <name evidence="11" type="ORF">CWD77_04410</name>
</gene>
<dbReference type="PRINTS" id="PR00070">
    <property type="entry name" value="DHFR"/>
</dbReference>
<evidence type="ECO:0000256" key="6">
    <source>
        <dbReference type="ARBA" id="ARBA00023002"/>
    </source>
</evidence>
<dbReference type="RefSeq" id="WP_101072001.1">
    <property type="nucleotide sequence ID" value="NZ_PISP01000001.1"/>
</dbReference>
<dbReference type="PIRSF" id="PIRSF000194">
    <property type="entry name" value="DHFR"/>
    <property type="match status" value="1"/>
</dbReference>
<evidence type="ECO:0000256" key="8">
    <source>
        <dbReference type="PIRNR" id="PIRNR000194"/>
    </source>
</evidence>
<dbReference type="Pfam" id="PF00186">
    <property type="entry name" value="DHFR_1"/>
    <property type="match status" value="1"/>
</dbReference>
<dbReference type="UniPathway" id="UPA00077">
    <property type="reaction ID" value="UER00158"/>
</dbReference>
<dbReference type="SUPFAM" id="SSF53597">
    <property type="entry name" value="Dihydrofolate reductase-like"/>
    <property type="match status" value="1"/>
</dbReference>
<evidence type="ECO:0000256" key="7">
    <source>
        <dbReference type="ARBA" id="ARBA00025067"/>
    </source>
</evidence>
<evidence type="ECO:0000256" key="9">
    <source>
        <dbReference type="RuleBase" id="RU004474"/>
    </source>
</evidence>
<accession>A0A2N0VKK8</accession>
<organism evidence="11 12">
    <name type="scientific">Rhodohalobacter barkolensis</name>
    <dbReference type="NCBI Taxonomy" id="2053187"/>
    <lineage>
        <taxon>Bacteria</taxon>
        <taxon>Pseudomonadati</taxon>
        <taxon>Balneolota</taxon>
        <taxon>Balneolia</taxon>
        <taxon>Balneolales</taxon>
        <taxon>Balneolaceae</taxon>
        <taxon>Rhodohalobacter</taxon>
    </lineage>
</organism>
<keyword evidence="12" id="KW-1185">Reference proteome</keyword>
<evidence type="ECO:0000256" key="5">
    <source>
        <dbReference type="ARBA" id="ARBA00022857"/>
    </source>
</evidence>
<comment type="caution">
    <text evidence="11">The sequence shown here is derived from an EMBL/GenBank/DDBJ whole genome shotgun (WGS) entry which is preliminary data.</text>
</comment>
<keyword evidence="5 8" id="KW-0521">NADP</keyword>
<dbReference type="CDD" id="cd00209">
    <property type="entry name" value="DHFR"/>
    <property type="match status" value="1"/>
</dbReference>
<dbReference type="GO" id="GO:0046452">
    <property type="term" value="P:dihydrofolate metabolic process"/>
    <property type="evidence" value="ECO:0007669"/>
    <property type="project" value="TreeGrafter"/>
</dbReference>
<comment type="pathway">
    <text evidence="1 8">Cofactor biosynthesis; tetrahydrofolate biosynthesis; 5,6,7,8-tetrahydrofolate from 7,8-dihydrofolate: step 1/1.</text>
</comment>
<sequence length="156" mass="18424">MKLILIAAHDPNLVIGNNNELPWHYSEDLKFFKRETMGSPIIMGRIVFEELNEKPLPGRENIVLSRSKTYDHVKTFTSIEKALDYLKGHEKVFIIGGGEVYKQTINRADELIITEIKAEFEGDTFFPEYRNKIGSEWEEYWREEHKEFDFVKLRKV</sequence>
<evidence type="ECO:0000313" key="11">
    <source>
        <dbReference type="EMBL" id="PKD44712.1"/>
    </source>
</evidence>
<dbReference type="InterPro" id="IPR001796">
    <property type="entry name" value="DHFR_dom"/>
</dbReference>
<comment type="catalytic activity">
    <reaction evidence="8">
        <text>(6S)-5,6,7,8-tetrahydrofolate + NADP(+) = 7,8-dihydrofolate + NADPH + H(+)</text>
        <dbReference type="Rhea" id="RHEA:15009"/>
        <dbReference type="ChEBI" id="CHEBI:15378"/>
        <dbReference type="ChEBI" id="CHEBI:57451"/>
        <dbReference type="ChEBI" id="CHEBI:57453"/>
        <dbReference type="ChEBI" id="CHEBI:57783"/>
        <dbReference type="ChEBI" id="CHEBI:58349"/>
        <dbReference type="EC" id="1.5.1.3"/>
    </reaction>
</comment>
<keyword evidence="6 8" id="KW-0560">Oxidoreductase</keyword>
<dbReference type="GO" id="GO:0046655">
    <property type="term" value="P:folic acid metabolic process"/>
    <property type="evidence" value="ECO:0007669"/>
    <property type="project" value="TreeGrafter"/>
</dbReference>
<dbReference type="OrthoDB" id="9804315at2"/>
<dbReference type="GO" id="GO:0004146">
    <property type="term" value="F:dihydrofolate reductase activity"/>
    <property type="evidence" value="ECO:0007669"/>
    <property type="project" value="UniProtKB-EC"/>
</dbReference>